<dbReference type="PANTHER" id="PTHR43790">
    <property type="entry name" value="CARBOHYDRATE TRANSPORT ATP-BINDING PROTEIN MG119-RELATED"/>
    <property type="match status" value="1"/>
</dbReference>
<keyword evidence="7" id="KW-0067">ATP-binding</keyword>
<dbReference type="InterPro" id="IPR050107">
    <property type="entry name" value="ABC_carbohydrate_import_ATPase"/>
</dbReference>
<proteinExistence type="predicted"/>
<dbReference type="SUPFAM" id="SSF52540">
    <property type="entry name" value="P-loop containing nucleoside triphosphate hydrolases"/>
    <property type="match status" value="2"/>
</dbReference>
<keyword evidence="4" id="KW-0762">Sugar transport</keyword>
<evidence type="ECO:0000256" key="1">
    <source>
        <dbReference type="ARBA" id="ARBA00004202"/>
    </source>
</evidence>
<feature type="domain" description="ABC transporter" evidence="10">
    <location>
        <begin position="262"/>
        <end position="504"/>
    </location>
</feature>
<keyword evidence="6" id="KW-0547">Nucleotide-binding</keyword>
<keyword evidence="8" id="KW-1278">Translocase</keyword>
<feature type="domain" description="ABC transporter" evidence="10">
    <location>
        <begin position="10"/>
        <end position="250"/>
    </location>
</feature>
<dbReference type="PROSITE" id="PS50893">
    <property type="entry name" value="ABC_TRANSPORTER_2"/>
    <property type="match status" value="2"/>
</dbReference>
<evidence type="ECO:0000313" key="11">
    <source>
        <dbReference type="EMBL" id="VBB05751.1"/>
    </source>
</evidence>
<accession>A0A498R2Y6</accession>
<dbReference type="GO" id="GO:0016887">
    <property type="term" value="F:ATP hydrolysis activity"/>
    <property type="evidence" value="ECO:0007669"/>
    <property type="project" value="InterPro"/>
</dbReference>
<dbReference type="GO" id="GO:0005886">
    <property type="term" value="C:plasma membrane"/>
    <property type="evidence" value="ECO:0007669"/>
    <property type="project" value="UniProtKB-SubCell"/>
</dbReference>
<evidence type="ECO:0000256" key="8">
    <source>
        <dbReference type="ARBA" id="ARBA00022967"/>
    </source>
</evidence>
<evidence type="ECO:0000256" key="4">
    <source>
        <dbReference type="ARBA" id="ARBA00022597"/>
    </source>
</evidence>
<dbReference type="GO" id="GO:0005524">
    <property type="term" value="F:ATP binding"/>
    <property type="evidence" value="ECO:0007669"/>
    <property type="project" value="UniProtKB-KW"/>
</dbReference>
<dbReference type="InterPro" id="IPR017871">
    <property type="entry name" value="ABC_transporter-like_CS"/>
</dbReference>
<dbReference type="PROSITE" id="PS00211">
    <property type="entry name" value="ABC_TRANSPORTER_1"/>
    <property type="match status" value="1"/>
</dbReference>
<dbReference type="EMBL" id="UPPP01000058">
    <property type="protein sequence ID" value="VBB05751.1"/>
    <property type="molecule type" value="Genomic_DNA"/>
</dbReference>
<dbReference type="InterPro" id="IPR027417">
    <property type="entry name" value="P-loop_NTPase"/>
</dbReference>
<evidence type="ECO:0000256" key="6">
    <source>
        <dbReference type="ARBA" id="ARBA00022741"/>
    </source>
</evidence>
<organism evidence="11 12">
    <name type="scientific">Lucifera butyrica</name>
    <dbReference type="NCBI Taxonomy" id="1351585"/>
    <lineage>
        <taxon>Bacteria</taxon>
        <taxon>Bacillati</taxon>
        <taxon>Bacillota</taxon>
        <taxon>Negativicutes</taxon>
        <taxon>Veillonellales</taxon>
        <taxon>Veillonellaceae</taxon>
        <taxon>Lucifera</taxon>
    </lineage>
</organism>
<reference evidence="11 12" key="1">
    <citation type="submission" date="2018-06" db="EMBL/GenBank/DDBJ databases">
        <authorList>
            <person name="Strepis N."/>
        </authorList>
    </citation>
    <scope>NUCLEOTIDE SEQUENCE [LARGE SCALE GENOMIC DNA]</scope>
    <source>
        <strain evidence="11">LUCI</strain>
    </source>
</reference>
<keyword evidence="9" id="KW-0472">Membrane</keyword>
<sequence>MREQENQYVLEMKNITKIFPGVLALDKVNLKVRAGTVHVLVGENGAGKSTLMKILSGEHQIDGGEIYFKGTKLDHQNTKSALNLGIAMIHQELSPILDMTIAENIFLDREPTYNFASLDIFVNFKKLYQQTQELLDRLGLKYDPYMKMRELSVAGMQLIEISKAISRGASLIIMDEPTSAITDTEVTMLFNQIRDLKQNGVAIIYITHKMDEIFQIADDITIIRDGQYVDSNHAGYYDENKLISLMVGRTISNIFPKDPAEIGETVLEVKNLTRDGLFKDINFRVRRGEILGLAGLVGAGRTEVARAIFGLDPIDSGEILLEGSPIKVRKPMDVIEKGVAMLSEDRKSDGLVLCRSVLENISMTNLNKFAPGLFIDLEQEAETAKNMIKMLKIKVHSLYAAANTLSGGNQQKVILAKWLLGDLKVLILDEPTRGIDVGSKSEIHKLMCKYAQEGLAIIMISSELPEILGMSDRVIVMQEGRITGELNRAEASQEKIMILATGGKIG</sequence>
<keyword evidence="2" id="KW-0813">Transport</keyword>
<dbReference type="SMART" id="SM00382">
    <property type="entry name" value="AAA"/>
    <property type="match status" value="2"/>
</dbReference>
<dbReference type="AlphaFoldDB" id="A0A498R2Y6"/>
<protein>
    <submittedName>
        <fullName evidence="11">Abc transporter</fullName>
    </submittedName>
</protein>
<dbReference type="RefSeq" id="WP_122626724.1">
    <property type="nucleotide sequence ID" value="NZ_UPPP01000058.1"/>
</dbReference>
<evidence type="ECO:0000259" key="10">
    <source>
        <dbReference type="PROSITE" id="PS50893"/>
    </source>
</evidence>
<dbReference type="PANTHER" id="PTHR43790:SF3">
    <property type="entry name" value="D-ALLOSE IMPORT ATP-BINDING PROTEIN ALSA-RELATED"/>
    <property type="match status" value="1"/>
</dbReference>
<name>A0A498R2Y6_9FIRM</name>
<dbReference type="InterPro" id="IPR003439">
    <property type="entry name" value="ABC_transporter-like_ATP-bd"/>
</dbReference>
<dbReference type="CDD" id="cd03215">
    <property type="entry name" value="ABC_Carb_Monos_II"/>
    <property type="match status" value="1"/>
</dbReference>
<keyword evidence="12" id="KW-1185">Reference proteome</keyword>
<dbReference type="InterPro" id="IPR003593">
    <property type="entry name" value="AAA+_ATPase"/>
</dbReference>
<dbReference type="FunFam" id="3.40.50.300:FF:000127">
    <property type="entry name" value="Ribose import ATP-binding protein RbsA"/>
    <property type="match status" value="1"/>
</dbReference>
<gene>
    <name evidence="11" type="ORF">LUCI_0962</name>
</gene>
<dbReference type="OrthoDB" id="9771863at2"/>
<dbReference type="Proteomes" id="UP000277811">
    <property type="component" value="Unassembled WGS sequence"/>
</dbReference>
<comment type="subcellular location">
    <subcellularLocation>
        <location evidence="1">Cell membrane</location>
        <topology evidence="1">Peripheral membrane protein</topology>
    </subcellularLocation>
</comment>
<dbReference type="Gene3D" id="3.40.50.300">
    <property type="entry name" value="P-loop containing nucleotide triphosphate hydrolases"/>
    <property type="match status" value="2"/>
</dbReference>
<evidence type="ECO:0000256" key="3">
    <source>
        <dbReference type="ARBA" id="ARBA00022475"/>
    </source>
</evidence>
<keyword evidence="3" id="KW-1003">Cell membrane</keyword>
<evidence type="ECO:0000313" key="12">
    <source>
        <dbReference type="Proteomes" id="UP000277811"/>
    </source>
</evidence>
<evidence type="ECO:0000256" key="5">
    <source>
        <dbReference type="ARBA" id="ARBA00022737"/>
    </source>
</evidence>
<evidence type="ECO:0000256" key="7">
    <source>
        <dbReference type="ARBA" id="ARBA00022840"/>
    </source>
</evidence>
<evidence type="ECO:0000256" key="2">
    <source>
        <dbReference type="ARBA" id="ARBA00022448"/>
    </source>
</evidence>
<keyword evidence="5" id="KW-0677">Repeat</keyword>
<dbReference type="Pfam" id="PF00005">
    <property type="entry name" value="ABC_tran"/>
    <property type="match status" value="2"/>
</dbReference>
<evidence type="ECO:0000256" key="9">
    <source>
        <dbReference type="ARBA" id="ARBA00023136"/>
    </source>
</evidence>
<dbReference type="CDD" id="cd03216">
    <property type="entry name" value="ABC_Carb_Monos_I"/>
    <property type="match status" value="1"/>
</dbReference>